<dbReference type="AlphaFoldDB" id="A0A2U9IV19"/>
<keyword evidence="2" id="KW-1185">Reference proteome</keyword>
<sequence>MEEGLHKNVRLDVVLAILKEADPNLHLDVKNNFDDRLRLQKYVYLIQRLGLSLGYRFNEYLRGPYSPDLAMDYYAFEDAVKELRTEHKLSEEERRIADKLKGVMKLSPNELEALGFMLMKGWLCDEDVLVNVRFNKSHLTVEEVRRAMEEGRRIFRQWCYTNFTH</sequence>
<evidence type="ECO:0000313" key="1">
    <source>
        <dbReference type="EMBL" id="AWR99868.1"/>
    </source>
</evidence>
<dbReference type="RefSeq" id="WP_054837368.1">
    <property type="nucleotide sequence ID" value="NZ_BBBA01000049.1"/>
</dbReference>
<gene>
    <name evidence="1" type="ORF">DFR87_09395</name>
</gene>
<organism evidence="1 2">
    <name type="scientific">Metallosphaera hakonensis JCM 8857 = DSM 7519</name>
    <dbReference type="NCBI Taxonomy" id="1293036"/>
    <lineage>
        <taxon>Archaea</taxon>
        <taxon>Thermoproteota</taxon>
        <taxon>Thermoprotei</taxon>
        <taxon>Sulfolobales</taxon>
        <taxon>Sulfolobaceae</taxon>
        <taxon>Metallosphaera</taxon>
    </lineage>
</organism>
<accession>A0A2U9IV19</accession>
<dbReference type="OrthoDB" id="29226at2157"/>
<name>A0A2U9IV19_9CREN</name>
<reference evidence="1" key="1">
    <citation type="submission" date="2018-05" db="EMBL/GenBank/DDBJ databases">
        <title>Complete Genome Sequences of Extremely Thermoacidophilic, Metal-Mobilizing Type-Strain Members of the Archaeal Family Sulfolobaceae: Acidianus brierleyi DSM-1651T, Acidianus sulfidivorans DSM-18786T, Metallosphaera hakonensis DSM-7519T, and Metallosphaera prunae DSM-10039T.</title>
        <authorList>
            <person name="Counts J.A."/>
            <person name="Kelly R.M."/>
        </authorList>
    </citation>
    <scope>NUCLEOTIDE SEQUENCE [LARGE SCALE GENOMIC DNA]</scope>
    <source>
        <strain evidence="1">HO1-1</strain>
    </source>
</reference>
<dbReference type="KEGG" id="mhk:DFR87_09395"/>
<dbReference type="EMBL" id="CP029287">
    <property type="protein sequence ID" value="AWR99868.1"/>
    <property type="molecule type" value="Genomic_DNA"/>
</dbReference>
<dbReference type="GeneID" id="36835555"/>
<proteinExistence type="predicted"/>
<dbReference type="Proteomes" id="UP000247586">
    <property type="component" value="Chromosome"/>
</dbReference>
<protein>
    <submittedName>
        <fullName evidence="1">Uncharacterized protein</fullName>
    </submittedName>
</protein>
<dbReference type="STRING" id="1293036.GCA_001315825_02917"/>
<evidence type="ECO:0000313" key="2">
    <source>
        <dbReference type="Proteomes" id="UP000247586"/>
    </source>
</evidence>